<dbReference type="InterPro" id="IPR023198">
    <property type="entry name" value="PGP-like_dom2"/>
</dbReference>
<dbReference type="InterPro" id="IPR045338">
    <property type="entry name" value="DUF6535"/>
</dbReference>
<feature type="transmembrane region" description="Helical" evidence="2">
    <location>
        <begin position="811"/>
        <end position="831"/>
    </location>
</feature>
<dbReference type="InterPro" id="IPR023214">
    <property type="entry name" value="HAD_sf"/>
</dbReference>
<feature type="compositionally biased region" description="Polar residues" evidence="1">
    <location>
        <begin position="538"/>
        <end position="551"/>
    </location>
</feature>
<accession>A0A2G8RNZ3</accession>
<gene>
    <name evidence="4" type="ORF">GSI_14539</name>
</gene>
<keyword evidence="2" id="KW-0472">Membrane</keyword>
<organism evidence="4 5">
    <name type="scientific">Ganoderma sinense ZZ0214-1</name>
    <dbReference type="NCBI Taxonomy" id="1077348"/>
    <lineage>
        <taxon>Eukaryota</taxon>
        <taxon>Fungi</taxon>
        <taxon>Dikarya</taxon>
        <taxon>Basidiomycota</taxon>
        <taxon>Agaricomycotina</taxon>
        <taxon>Agaricomycetes</taxon>
        <taxon>Polyporales</taxon>
        <taxon>Polyporaceae</taxon>
        <taxon>Ganoderma</taxon>
    </lineage>
</organism>
<keyword evidence="2" id="KW-1133">Transmembrane helix</keyword>
<evidence type="ECO:0000313" key="5">
    <source>
        <dbReference type="Proteomes" id="UP000230002"/>
    </source>
</evidence>
<feature type="transmembrane region" description="Helical" evidence="2">
    <location>
        <begin position="766"/>
        <end position="790"/>
    </location>
</feature>
<dbReference type="OrthoDB" id="3185525at2759"/>
<dbReference type="EMBL" id="AYKW01000068">
    <property type="protein sequence ID" value="PIL23229.1"/>
    <property type="molecule type" value="Genomic_DNA"/>
</dbReference>
<evidence type="ECO:0000313" key="4">
    <source>
        <dbReference type="EMBL" id="PIL23229.1"/>
    </source>
</evidence>
<keyword evidence="2" id="KW-0812">Transmembrane</keyword>
<feature type="transmembrane region" description="Helical" evidence="2">
    <location>
        <begin position="676"/>
        <end position="699"/>
    </location>
</feature>
<evidence type="ECO:0000256" key="2">
    <source>
        <dbReference type="SAM" id="Phobius"/>
    </source>
</evidence>
<dbReference type="AlphaFoldDB" id="A0A2G8RNZ3"/>
<dbReference type="Pfam" id="PF20153">
    <property type="entry name" value="DUF6535"/>
    <property type="match status" value="1"/>
</dbReference>
<dbReference type="Gene3D" id="3.40.50.1000">
    <property type="entry name" value="HAD superfamily/HAD-like"/>
    <property type="match status" value="1"/>
</dbReference>
<sequence length="1219" mass="137000">MLSLSPYIRPPLKTVYYRLDSPSLHKFLHVAHELQDAAWAFRKWHARRHGRTGGPEHVQEGWSTFDEDDMYVLGGRNDPKAYVFKFLESPPYPSLEGPGNIYHEIWLYQQVCKDYKWTGAERTIDWVRDARKNTPSASLRDYEACVASPSANVSTVLRDPLWRANTLLLCAMRYPPIDPDAVDYDSDTGSEFMETTFPMFPYRFPSVSMPARVRTVAFDLFGTILDRDGAIHDALTPWTLVSGCRKTAAQLTKLYLEREALINYHCSATPRSLARIVHSALTEVSERLDLRISPHSAMFHDAMTRILAPGLFPDVEPAVTALAYRGVRLVCFPPHTLTTMAHYKSRLPRAFLDHVSFTPIAAPVHTEAPREMFRSIGHEHTPQLRMPARPELRSDRDSEVLVVSTGVGRILAPAIKGKLATALLKRPESVEANVDFCIGLRPGDNPEPLLVVHGLMELCAALKLLENIATPVLPRTFKEHHSGLPRRLQGVPCTARTAAGPANAATGETIDTAAHSLLTTTINTPRRREQNMDFAGSATHQRSPHESSQAKLNVPDPKDTNVGHMLEFTDEEKANVWKNAARAVQTYHDELIEQWQKAMDTLLVYAGLFSAVLTAFNVQSYPLLQPAPTDATLAVLQQISAQLNSFTVNPSFINSTQPASSLAQLQAPFRAPLSAIWVNALWFSSLVFSLASASIALIVKQWLHEVSSGLSGTSRETARLRQHRLNSLVKWKVGTIVLVPSVFLQIALVLFLSGLLILLWTIHEAVAIVATVLVGALFLFFTVVTALPVFQWDCCYRSPQARGVFFLMRSVWNGTILFMLRTVATLCLAITDGRMYERSLLLRRLANALFAFCVGAVNVLPRMPTWYGAEQTEVARDTGLLDRQIAMTAYTITFATHHLKTLPIVLSDLPCEQIAWCFHDVYHAWCKLWGLMDIEVSSRRLKETLFSRSLFYALRKMLSVDYETRQRIGDDWLHVPGRFLWGAEDILPRSDECLSTLVQLSIGDSALAKRAWTLLDRCFLDENSPAIDFSITSETLRNIFSMCRWHAERWDVHHPESPPLQLSASRLLLVGIRQILIDNSGLSLGNEALILDEAQDYLSFLKTKISTIDWERWRPKNPWDLAWLLRDDLLGPLLVLCRDVPGACEVVPNGLLVGIRRSLAFLDPLCTEGPDSEIESEAVGAVDHNIMMEALKSEIRRWRHREAQAVPCFFVQQPPVVLF</sequence>
<protein>
    <recommendedName>
        <fullName evidence="3">DUF6535 domain-containing protein</fullName>
    </recommendedName>
</protein>
<dbReference type="Gene3D" id="1.10.150.240">
    <property type="entry name" value="Putative phosphatase, domain 2"/>
    <property type="match status" value="1"/>
</dbReference>
<proteinExistence type="predicted"/>
<comment type="caution">
    <text evidence="4">The sequence shown here is derived from an EMBL/GenBank/DDBJ whole genome shotgun (WGS) entry which is preliminary data.</text>
</comment>
<keyword evidence="5" id="KW-1185">Reference proteome</keyword>
<dbReference type="Proteomes" id="UP000230002">
    <property type="component" value="Unassembled WGS sequence"/>
</dbReference>
<feature type="domain" description="DUF6535" evidence="3">
    <location>
        <begin position="577"/>
        <end position="761"/>
    </location>
</feature>
<dbReference type="SUPFAM" id="SSF56784">
    <property type="entry name" value="HAD-like"/>
    <property type="match status" value="1"/>
</dbReference>
<evidence type="ECO:0000259" key="3">
    <source>
        <dbReference type="Pfam" id="PF20153"/>
    </source>
</evidence>
<evidence type="ECO:0000256" key="1">
    <source>
        <dbReference type="SAM" id="MobiDB-lite"/>
    </source>
</evidence>
<feature type="transmembrane region" description="Helical" evidence="2">
    <location>
        <begin position="733"/>
        <end position="760"/>
    </location>
</feature>
<name>A0A2G8RNZ3_9APHY</name>
<reference evidence="4 5" key="1">
    <citation type="journal article" date="2015" name="Sci. Rep.">
        <title>Chromosome-level genome map provides insights into diverse defense mechanisms in the medicinal fungus Ganoderma sinense.</title>
        <authorList>
            <person name="Zhu Y."/>
            <person name="Xu J."/>
            <person name="Sun C."/>
            <person name="Zhou S."/>
            <person name="Xu H."/>
            <person name="Nelson D.R."/>
            <person name="Qian J."/>
            <person name="Song J."/>
            <person name="Luo H."/>
            <person name="Xiang L."/>
            <person name="Li Y."/>
            <person name="Xu Z."/>
            <person name="Ji A."/>
            <person name="Wang L."/>
            <person name="Lu S."/>
            <person name="Hayward A."/>
            <person name="Sun W."/>
            <person name="Li X."/>
            <person name="Schwartz D.C."/>
            <person name="Wang Y."/>
            <person name="Chen S."/>
        </authorList>
    </citation>
    <scope>NUCLEOTIDE SEQUENCE [LARGE SCALE GENOMIC DNA]</scope>
    <source>
        <strain evidence="4 5">ZZ0214-1</strain>
    </source>
</reference>
<feature type="region of interest" description="Disordered" evidence="1">
    <location>
        <begin position="535"/>
        <end position="560"/>
    </location>
</feature>
<dbReference type="InterPro" id="IPR036412">
    <property type="entry name" value="HAD-like_sf"/>
</dbReference>